<dbReference type="PANTHER" id="PTHR21569:SF1">
    <property type="entry name" value="SMALL RIBOSOMAL SUBUNIT PROTEIN US9M"/>
    <property type="match status" value="1"/>
</dbReference>
<keyword evidence="7" id="KW-0934">Plastid</keyword>
<name>A0A088CJ89_9CHLO</name>
<dbReference type="Gene3D" id="3.30.230.10">
    <property type="match status" value="1"/>
</dbReference>
<evidence type="ECO:0000256" key="4">
    <source>
        <dbReference type="ARBA" id="ARBA00035152"/>
    </source>
</evidence>
<dbReference type="SUPFAM" id="SSF54211">
    <property type="entry name" value="Ribosomal protein S5 domain 2-like"/>
    <property type="match status" value="1"/>
</dbReference>
<dbReference type="InterPro" id="IPR000754">
    <property type="entry name" value="Ribosomal_uS9"/>
</dbReference>
<accession>A0A088CJ89</accession>
<dbReference type="InterPro" id="IPR023035">
    <property type="entry name" value="Ribosomal_uS9_bac/plastid"/>
</dbReference>
<gene>
    <name evidence="5 7" type="primary">rps9</name>
</gene>
<dbReference type="InterPro" id="IPR020568">
    <property type="entry name" value="Ribosomal_Su5_D2-typ_SF"/>
</dbReference>
<dbReference type="Pfam" id="PF00380">
    <property type="entry name" value="Ribosomal_S9"/>
    <property type="match status" value="1"/>
</dbReference>
<dbReference type="HAMAP" id="MF_00532_B">
    <property type="entry name" value="Ribosomal_uS9_B"/>
    <property type="match status" value="1"/>
</dbReference>
<dbReference type="InterPro" id="IPR020574">
    <property type="entry name" value="Ribosomal_uS9_CS"/>
</dbReference>
<dbReference type="NCBIfam" id="NF001099">
    <property type="entry name" value="PRK00132.1"/>
    <property type="match status" value="1"/>
</dbReference>
<keyword evidence="7" id="KW-0150">Chloroplast</keyword>
<reference evidence="7" key="1">
    <citation type="journal article" date="2014" name="BMC Genomics">
        <title>Six newly sequenced chloroplast genomes from prasinophyte green algae provide insights into the relationships among prasinophyte lineages and the diversity of streamlined genome architecture in picoplanktonic species.</title>
        <authorList>
            <person name="Lemieux C."/>
            <person name="Otis C."/>
            <person name="Turmel M."/>
        </authorList>
    </citation>
    <scope>NUCLEOTIDE SEQUENCE</scope>
</reference>
<evidence type="ECO:0000256" key="1">
    <source>
        <dbReference type="ARBA" id="ARBA00005251"/>
    </source>
</evidence>
<dbReference type="GO" id="GO:0015935">
    <property type="term" value="C:small ribosomal subunit"/>
    <property type="evidence" value="ECO:0007669"/>
    <property type="project" value="UniProtKB-ARBA"/>
</dbReference>
<dbReference type="InterPro" id="IPR014721">
    <property type="entry name" value="Ribsml_uS5_D2-typ_fold_subgr"/>
</dbReference>
<evidence type="ECO:0000256" key="5">
    <source>
        <dbReference type="HAMAP-Rule" id="MF_00532"/>
    </source>
</evidence>
<proteinExistence type="inferred from homology"/>
<dbReference type="GO" id="GO:0003735">
    <property type="term" value="F:structural constituent of ribosome"/>
    <property type="evidence" value="ECO:0007669"/>
    <property type="project" value="InterPro"/>
</dbReference>
<dbReference type="GO" id="GO:0009507">
    <property type="term" value="C:chloroplast"/>
    <property type="evidence" value="ECO:0007669"/>
    <property type="project" value="UniProtKB-SubCell"/>
</dbReference>
<dbReference type="GO" id="GO:0006412">
    <property type="term" value="P:translation"/>
    <property type="evidence" value="ECO:0007669"/>
    <property type="project" value="UniProtKB-UniRule"/>
</dbReference>
<evidence type="ECO:0000256" key="6">
    <source>
        <dbReference type="RuleBase" id="RU003815"/>
    </source>
</evidence>
<protein>
    <recommendedName>
        <fullName evidence="4 5">Small ribosomal subunit protein uS9c</fullName>
    </recommendedName>
</protein>
<keyword evidence="2 5" id="KW-0689">Ribosomal protein</keyword>
<dbReference type="FunFam" id="3.30.230.10:FF:000001">
    <property type="entry name" value="30S ribosomal protein S9"/>
    <property type="match status" value="1"/>
</dbReference>
<dbReference type="GO" id="GO:0003723">
    <property type="term" value="F:RNA binding"/>
    <property type="evidence" value="ECO:0007669"/>
    <property type="project" value="TreeGrafter"/>
</dbReference>
<comment type="subcellular location">
    <subcellularLocation>
        <location evidence="5">Plastid</location>
        <location evidence="5">Chloroplast</location>
    </subcellularLocation>
</comment>
<sequence length="133" mass="14601">MLSNNGEYIGIGRRKSSVAKIKIVPGTGQIEINGRPGLAYLQYNPSYVAQIQGPMEVLGLSTKYDVLVRTNGGGLTGQAEAIKLGVARALCQFNIAHRTPLKVEGFLTRDARIKERKKYGLKKARKAPQFSKR</sequence>
<dbReference type="PANTHER" id="PTHR21569">
    <property type="entry name" value="RIBOSOMAL PROTEIN S9"/>
    <property type="match status" value="1"/>
</dbReference>
<evidence type="ECO:0000256" key="2">
    <source>
        <dbReference type="ARBA" id="ARBA00022980"/>
    </source>
</evidence>
<comment type="similarity">
    <text evidence="1 5 6">Belongs to the universal ribosomal protein uS9 family.</text>
</comment>
<organism evidence="7">
    <name type="scientific">Picocystis salinarum</name>
    <dbReference type="NCBI Taxonomy" id="88271"/>
    <lineage>
        <taxon>Eukaryota</taxon>
        <taxon>Viridiplantae</taxon>
        <taxon>Chlorophyta</taxon>
        <taxon>Picocystophyceae</taxon>
        <taxon>Picocystales</taxon>
        <taxon>Picocystaceae</taxon>
        <taxon>Picocystis</taxon>
    </lineage>
</organism>
<dbReference type="EMBL" id="KJ746599">
    <property type="protein sequence ID" value="AID67651.1"/>
    <property type="molecule type" value="Genomic_DNA"/>
</dbReference>
<evidence type="ECO:0000313" key="7">
    <source>
        <dbReference type="EMBL" id="AID67651.1"/>
    </source>
</evidence>
<dbReference type="RefSeq" id="YP_009057791.1">
    <property type="nucleotide sequence ID" value="NC_024828.1"/>
</dbReference>
<evidence type="ECO:0000256" key="3">
    <source>
        <dbReference type="ARBA" id="ARBA00023274"/>
    </source>
</evidence>
<dbReference type="AlphaFoldDB" id="A0A088CJ89"/>
<dbReference type="GeneID" id="20356044"/>
<dbReference type="PROSITE" id="PS00360">
    <property type="entry name" value="RIBOSOMAL_S9"/>
    <property type="match status" value="1"/>
</dbReference>
<keyword evidence="3 5" id="KW-0687">Ribonucleoprotein</keyword>
<geneLocation type="chloroplast" evidence="7"/>